<dbReference type="GO" id="GO:0008237">
    <property type="term" value="F:metallopeptidase activity"/>
    <property type="evidence" value="ECO:0007669"/>
    <property type="project" value="UniProtKB-KW"/>
</dbReference>
<dbReference type="GO" id="GO:0046872">
    <property type="term" value="F:metal ion binding"/>
    <property type="evidence" value="ECO:0007669"/>
    <property type="project" value="UniProtKB-KW"/>
</dbReference>
<dbReference type="GO" id="GO:0061503">
    <property type="term" value="F:tRNA threonylcarbamoyladenosine dehydratase"/>
    <property type="evidence" value="ECO:0007669"/>
    <property type="project" value="TreeGrafter"/>
</dbReference>
<keyword evidence="3" id="KW-0378">Hydrolase</keyword>
<feature type="domain" description="JAB" evidence="7">
    <location>
        <begin position="13"/>
        <end position="135"/>
    </location>
</feature>
<dbReference type="Pfam" id="PF14464">
    <property type="entry name" value="Prok-JAB"/>
    <property type="match status" value="1"/>
</dbReference>
<dbReference type="Pfam" id="PF00899">
    <property type="entry name" value="ThiF"/>
    <property type="match status" value="1"/>
</dbReference>
<keyword evidence="8" id="KW-0808">Transferase</keyword>
<evidence type="ECO:0000256" key="2">
    <source>
        <dbReference type="ARBA" id="ARBA00022723"/>
    </source>
</evidence>
<dbReference type="GO" id="GO:0006508">
    <property type="term" value="P:proteolysis"/>
    <property type="evidence" value="ECO:0007669"/>
    <property type="project" value="UniProtKB-KW"/>
</dbReference>
<dbReference type="EC" id="2.7.7.80" evidence="8"/>
<organism evidence="8">
    <name type="scientific">mine drainage metagenome</name>
    <dbReference type="NCBI Taxonomy" id="410659"/>
    <lineage>
        <taxon>unclassified sequences</taxon>
        <taxon>metagenomes</taxon>
        <taxon>ecological metagenomes</taxon>
    </lineage>
</organism>
<dbReference type="CDD" id="cd01483">
    <property type="entry name" value="E1_enzyme_family"/>
    <property type="match status" value="1"/>
</dbReference>
<evidence type="ECO:0000259" key="6">
    <source>
        <dbReference type="Pfam" id="PF00899"/>
    </source>
</evidence>
<evidence type="ECO:0000256" key="5">
    <source>
        <dbReference type="ARBA" id="ARBA00023049"/>
    </source>
</evidence>
<dbReference type="InterPro" id="IPR045886">
    <property type="entry name" value="ThiF/MoeB/HesA"/>
</dbReference>
<dbReference type="GO" id="GO:0061605">
    <property type="term" value="F:molybdopterin-synthase adenylyltransferase activity"/>
    <property type="evidence" value="ECO:0007669"/>
    <property type="project" value="UniProtKB-EC"/>
</dbReference>
<dbReference type="InterPro" id="IPR028090">
    <property type="entry name" value="JAB_dom_prok"/>
</dbReference>
<keyword evidence="4" id="KW-0862">Zinc</keyword>
<dbReference type="InterPro" id="IPR000594">
    <property type="entry name" value="ThiF_NAD_FAD-bd"/>
</dbReference>
<dbReference type="PANTHER" id="PTHR43267">
    <property type="entry name" value="TRNA THREONYLCARBAMOYLADENOSINE DEHYDRATASE"/>
    <property type="match status" value="1"/>
</dbReference>
<evidence type="ECO:0000256" key="4">
    <source>
        <dbReference type="ARBA" id="ARBA00022833"/>
    </source>
</evidence>
<accession>A0A1J5QAP8</accession>
<keyword evidence="2" id="KW-0479">Metal-binding</keyword>
<comment type="caution">
    <text evidence="8">The sequence shown here is derived from an EMBL/GenBank/DDBJ whole genome shotgun (WGS) entry which is preliminary data.</text>
</comment>
<keyword evidence="8" id="KW-0548">Nucleotidyltransferase</keyword>
<dbReference type="InterPro" id="IPR035985">
    <property type="entry name" value="Ubiquitin-activating_enz"/>
</dbReference>
<name>A0A1J5QAP8_9ZZZZ</name>
<evidence type="ECO:0000256" key="1">
    <source>
        <dbReference type="ARBA" id="ARBA00022670"/>
    </source>
</evidence>
<keyword evidence="5" id="KW-0482">Metalloprotease</keyword>
<evidence type="ECO:0000256" key="3">
    <source>
        <dbReference type="ARBA" id="ARBA00022801"/>
    </source>
</evidence>
<evidence type="ECO:0000259" key="7">
    <source>
        <dbReference type="Pfam" id="PF14464"/>
    </source>
</evidence>
<dbReference type="SUPFAM" id="SSF69572">
    <property type="entry name" value="Activating enzymes of the ubiquitin-like proteins"/>
    <property type="match status" value="1"/>
</dbReference>
<sequence length="444" mass="47739">MIELILAAEDAATVRSALTGGKTEGCAVLYTSQTTRSDGTVRLLVRQVELAALEDYTRQGPLEAELRPDFVACTTKRARREQLGLVFVHSHPGGEAPNFSAVDDRGEERIAAFLAHRHPDRVHAALVVSIGGMRARRLGTVEDVRVVALGAHREVIFDPSLGAPDISDMFDRQVRAFGSAGQAAIQRLRIAIVGLGGTGSLVAQQLAHLGVRDFILVDPDVLEKSNLNRVSNATSSDIGSPKIDIAARYVQSVVPDATVARIQGDIIRARVARELLNADFIFGCTDSHGSRAVMQQVSYQYLIPCIDMGTTIAVAADKVTHIYGRVQLLAPGHACFTCDGLLNGNEVRRDMMTKFERQADPYLRGAREPAPAVISINGTVASLGVTMLLSMTAGVPVGARHLLYNAMASTLRSVRAKPIGDCIVCSRKGAFARGDAWPLQARQD</sequence>
<dbReference type="EMBL" id="MLJW01001022">
    <property type="protein sequence ID" value="OIQ80713.1"/>
    <property type="molecule type" value="Genomic_DNA"/>
</dbReference>
<dbReference type="GO" id="GO:0008641">
    <property type="term" value="F:ubiquitin-like modifier activating enzyme activity"/>
    <property type="evidence" value="ECO:0007669"/>
    <property type="project" value="InterPro"/>
</dbReference>
<dbReference type="GO" id="GO:0061504">
    <property type="term" value="P:cyclic threonylcarbamoyladenosine biosynthetic process"/>
    <property type="evidence" value="ECO:0007669"/>
    <property type="project" value="TreeGrafter"/>
</dbReference>
<protein>
    <submittedName>
        <fullName evidence="8">Molybdopterin-synthase adenylyltransferase</fullName>
        <ecNumber evidence="8">2.7.7.80</ecNumber>
    </submittedName>
</protein>
<dbReference type="PANTHER" id="PTHR43267:SF2">
    <property type="entry name" value="TRNA THREONYLCARBAMOYLADENOSINE DEHYDRATASE 1-RELATED"/>
    <property type="match status" value="1"/>
</dbReference>
<feature type="domain" description="THIF-type NAD/FAD binding fold" evidence="6">
    <location>
        <begin position="171"/>
        <end position="417"/>
    </location>
</feature>
<evidence type="ECO:0000313" key="8">
    <source>
        <dbReference type="EMBL" id="OIQ80713.1"/>
    </source>
</evidence>
<dbReference type="AlphaFoldDB" id="A0A1J5QAP8"/>
<keyword evidence="1" id="KW-0645">Protease</keyword>
<proteinExistence type="predicted"/>
<reference evidence="8" key="1">
    <citation type="submission" date="2016-10" db="EMBL/GenBank/DDBJ databases">
        <title>Sequence of Gallionella enrichment culture.</title>
        <authorList>
            <person name="Poehlein A."/>
            <person name="Muehling M."/>
            <person name="Daniel R."/>
        </authorList>
    </citation>
    <scope>NUCLEOTIDE SEQUENCE</scope>
</reference>
<gene>
    <name evidence="8" type="primary">moeB_9</name>
    <name evidence="8" type="ORF">GALL_375270</name>
</gene>
<dbReference type="Gene3D" id="3.40.50.720">
    <property type="entry name" value="NAD(P)-binding Rossmann-like Domain"/>
    <property type="match status" value="1"/>
</dbReference>